<keyword evidence="2" id="KW-1185">Reference proteome</keyword>
<protein>
    <submittedName>
        <fullName evidence="1">Uncharacterized protein</fullName>
    </submittedName>
</protein>
<dbReference type="EMBL" id="JAOPJF010000041">
    <property type="protein sequence ID" value="KAK1143264.1"/>
    <property type="molecule type" value="Genomic_DNA"/>
</dbReference>
<dbReference type="Proteomes" id="UP001177260">
    <property type="component" value="Unassembled WGS sequence"/>
</dbReference>
<name>A0ACC3AZ35_9EURO</name>
<accession>A0ACC3AZ35</accession>
<gene>
    <name evidence="1" type="ORF">N8T08_006790</name>
</gene>
<sequence>MTTPNPITQPPQYDPQKVEYISTRPQKPIEIVDPNPTWPATFTQISQLIRSALAPEAEAEDPIPFLLSIEHVGSTSVPGLPAKDIIDIDVLVADPGAENRYVPALEAAGFQFLIREEEWHRHRLLGLETPYVNLHVFGPESLEAIRHRLFRDWLRTHPEDRDRYASVKREAAAESRRMGETTMQYTDRKDQVIREILRKAYEANKMLG</sequence>
<evidence type="ECO:0000313" key="2">
    <source>
        <dbReference type="Proteomes" id="UP001177260"/>
    </source>
</evidence>
<proteinExistence type="predicted"/>
<organism evidence="1 2">
    <name type="scientific">Aspergillus melleus</name>
    <dbReference type="NCBI Taxonomy" id="138277"/>
    <lineage>
        <taxon>Eukaryota</taxon>
        <taxon>Fungi</taxon>
        <taxon>Dikarya</taxon>
        <taxon>Ascomycota</taxon>
        <taxon>Pezizomycotina</taxon>
        <taxon>Eurotiomycetes</taxon>
        <taxon>Eurotiomycetidae</taxon>
        <taxon>Eurotiales</taxon>
        <taxon>Aspergillaceae</taxon>
        <taxon>Aspergillus</taxon>
        <taxon>Aspergillus subgen. Circumdati</taxon>
    </lineage>
</organism>
<comment type="caution">
    <text evidence="1">The sequence shown here is derived from an EMBL/GenBank/DDBJ whole genome shotgun (WGS) entry which is preliminary data.</text>
</comment>
<evidence type="ECO:0000313" key="1">
    <source>
        <dbReference type="EMBL" id="KAK1143264.1"/>
    </source>
</evidence>
<reference evidence="1 2" key="1">
    <citation type="journal article" date="2023" name="ACS Omega">
        <title>Identification of the Neoaspergillic Acid Biosynthesis Gene Cluster by Establishing an In Vitro CRISPR-Ribonucleoprotein Genetic System in Aspergillus melleus.</title>
        <authorList>
            <person name="Yuan B."/>
            <person name="Grau M.F."/>
            <person name="Murata R.M."/>
            <person name="Torok T."/>
            <person name="Venkateswaran K."/>
            <person name="Stajich J.E."/>
            <person name="Wang C.C.C."/>
        </authorList>
    </citation>
    <scope>NUCLEOTIDE SEQUENCE [LARGE SCALE GENOMIC DNA]</scope>
    <source>
        <strain evidence="1 2">IMV 1140</strain>
    </source>
</reference>